<dbReference type="RefSeq" id="WP_059032051.1">
    <property type="nucleotide sequence ID" value="NZ_BSDN01000003.1"/>
</dbReference>
<dbReference type="NCBIfam" id="TIGR00229">
    <property type="entry name" value="sensory_box"/>
    <property type="match status" value="1"/>
</dbReference>
<dbReference type="InterPro" id="IPR025943">
    <property type="entry name" value="Sigma_54_int_dom_ATP-bd_2"/>
</dbReference>
<dbReference type="SUPFAM" id="SSF55785">
    <property type="entry name" value="PYP-like sensor domain (PAS domain)"/>
    <property type="match status" value="1"/>
</dbReference>
<organism evidence="9">
    <name type="scientific">Tepidanaerobacter syntrophicus</name>
    <dbReference type="NCBI Taxonomy" id="224999"/>
    <lineage>
        <taxon>Bacteria</taxon>
        <taxon>Bacillati</taxon>
        <taxon>Bacillota</taxon>
        <taxon>Clostridia</taxon>
        <taxon>Thermosediminibacterales</taxon>
        <taxon>Tepidanaerobacteraceae</taxon>
        <taxon>Tepidanaerobacter</taxon>
    </lineage>
</organism>
<dbReference type="InterPro" id="IPR000014">
    <property type="entry name" value="PAS"/>
</dbReference>
<keyword evidence="4" id="KW-0238">DNA-binding</keyword>
<dbReference type="PROSITE" id="PS00688">
    <property type="entry name" value="SIGMA54_INTERACT_3"/>
    <property type="match status" value="1"/>
</dbReference>
<dbReference type="GO" id="GO:0043565">
    <property type="term" value="F:sequence-specific DNA binding"/>
    <property type="evidence" value="ECO:0007669"/>
    <property type="project" value="InterPro"/>
</dbReference>
<dbReference type="PROSITE" id="PS00676">
    <property type="entry name" value="SIGMA54_INTERACT_2"/>
    <property type="match status" value="1"/>
</dbReference>
<evidence type="ECO:0000256" key="4">
    <source>
        <dbReference type="ARBA" id="ARBA00023125"/>
    </source>
</evidence>
<dbReference type="PROSITE" id="PS00675">
    <property type="entry name" value="SIGMA54_INTERACT_1"/>
    <property type="match status" value="1"/>
</dbReference>
<dbReference type="Gene3D" id="3.30.450.20">
    <property type="entry name" value="PAS domain"/>
    <property type="match status" value="1"/>
</dbReference>
<dbReference type="CDD" id="cd00130">
    <property type="entry name" value="PAS"/>
    <property type="match status" value="1"/>
</dbReference>
<dbReference type="Pfam" id="PF00158">
    <property type="entry name" value="Sigma54_activat"/>
    <property type="match status" value="1"/>
</dbReference>
<dbReference type="Pfam" id="PF00989">
    <property type="entry name" value="PAS"/>
    <property type="match status" value="1"/>
</dbReference>
<dbReference type="SUPFAM" id="SSF52540">
    <property type="entry name" value="P-loop containing nucleoside triphosphate hydrolases"/>
    <property type="match status" value="1"/>
</dbReference>
<proteinExistence type="predicted"/>
<dbReference type="Gene3D" id="1.10.10.60">
    <property type="entry name" value="Homeodomain-like"/>
    <property type="match status" value="1"/>
</dbReference>
<dbReference type="SUPFAM" id="SSF46689">
    <property type="entry name" value="Homeodomain-like"/>
    <property type="match status" value="1"/>
</dbReference>
<evidence type="ECO:0000313" key="9">
    <source>
        <dbReference type="EMBL" id="GAQ24846.1"/>
    </source>
</evidence>
<keyword evidence="10" id="KW-1185">Reference proteome</keyword>
<accession>A0A0U9HDM3</accession>
<dbReference type="AlphaFoldDB" id="A0A0U9HDM3"/>
<dbReference type="EMBL" id="DF977000">
    <property type="protein sequence ID" value="GAQ24846.1"/>
    <property type="molecule type" value="Genomic_DNA"/>
</dbReference>
<dbReference type="InterPro" id="IPR002078">
    <property type="entry name" value="Sigma_54_int"/>
</dbReference>
<dbReference type="InterPro" id="IPR036291">
    <property type="entry name" value="NAD(P)-bd_dom_sf"/>
</dbReference>
<evidence type="ECO:0000256" key="1">
    <source>
        <dbReference type="ARBA" id="ARBA00022741"/>
    </source>
</evidence>
<evidence type="ECO:0000313" key="10">
    <source>
        <dbReference type="Proteomes" id="UP000062160"/>
    </source>
</evidence>
<dbReference type="SUPFAM" id="SSF51735">
    <property type="entry name" value="NAD(P)-binding Rossmann-fold domains"/>
    <property type="match status" value="1"/>
</dbReference>
<dbReference type="STRING" id="224999.GCA_001485475_00852"/>
<dbReference type="InterPro" id="IPR009057">
    <property type="entry name" value="Homeodomain-like_sf"/>
</dbReference>
<dbReference type="PROSITE" id="PS50112">
    <property type="entry name" value="PAS"/>
    <property type="match status" value="1"/>
</dbReference>
<evidence type="ECO:0000256" key="5">
    <source>
        <dbReference type="ARBA" id="ARBA00023163"/>
    </source>
</evidence>
<dbReference type="CDD" id="cd00009">
    <property type="entry name" value="AAA"/>
    <property type="match status" value="1"/>
</dbReference>
<evidence type="ECO:0000259" key="7">
    <source>
        <dbReference type="PROSITE" id="PS50045"/>
    </source>
</evidence>
<dbReference type="SMART" id="SM00091">
    <property type="entry name" value="PAS"/>
    <property type="match status" value="1"/>
</dbReference>
<dbReference type="Pfam" id="PF25601">
    <property type="entry name" value="AAA_lid_14"/>
    <property type="match status" value="1"/>
</dbReference>
<dbReference type="InterPro" id="IPR013767">
    <property type="entry name" value="PAS_fold"/>
</dbReference>
<dbReference type="SMART" id="SM00382">
    <property type="entry name" value="AAA"/>
    <property type="match status" value="1"/>
</dbReference>
<evidence type="ECO:0000259" key="8">
    <source>
        <dbReference type="PROSITE" id="PS50112"/>
    </source>
</evidence>
<protein>
    <submittedName>
        <fullName evidence="9">PAS domain S-box-containing protein</fullName>
    </submittedName>
</protein>
<dbReference type="Gene3D" id="3.40.50.300">
    <property type="entry name" value="P-loop containing nucleotide triphosphate hydrolases"/>
    <property type="match status" value="1"/>
</dbReference>
<dbReference type="InterPro" id="IPR035965">
    <property type="entry name" value="PAS-like_dom_sf"/>
</dbReference>
<dbReference type="PANTHER" id="PTHR32071">
    <property type="entry name" value="TRANSCRIPTIONAL REGULATORY PROTEIN"/>
    <property type="match status" value="1"/>
</dbReference>
<dbReference type="FunFam" id="3.40.50.300:FF:000006">
    <property type="entry name" value="DNA-binding transcriptional regulator NtrC"/>
    <property type="match status" value="1"/>
</dbReference>
<dbReference type="InterPro" id="IPR058031">
    <property type="entry name" value="AAA_lid_NorR"/>
</dbReference>
<dbReference type="InterPro" id="IPR025662">
    <property type="entry name" value="Sigma_54_int_dom_ATP-bd_1"/>
</dbReference>
<feature type="coiled-coil region" evidence="6">
    <location>
        <begin position="223"/>
        <end position="250"/>
    </location>
</feature>
<dbReference type="Pfam" id="PF02954">
    <property type="entry name" value="HTH_8"/>
    <property type="match status" value="1"/>
</dbReference>
<sequence length="565" mass="62547">MLELSVGIVGAGKGGSALIETLSDFDNIKIEGIADINHEAPGLKLAIKKGIECFESAESMLRSKTFDVIFEVTGDKDAAINIRRLIPDSTALVDGRTANIMLTLIKDREELLKIKETKEQLAIILNSAQEGIQLVDKNGIIQYVNEGYTRITGIPANERIGCNVFDVSQDGALVEVLRTGKPCMGKPNRAVGSNAQVISNAAPVIVNGEMTGAVVVFQDISEVIRLTKELKKSSSMIDGLKDEIKKMNEVKGTFDDIVARSSVMQDVINMAKKAAKEDSTVLITGESGTGKELFANALHSGSTRSLKPMIKINCAAIPAELLESELFGHEAGAFTGAAKLKLGKFELANGGTIFLDEIGDMSPLLQAKLLRVIQEQEIERVGGTKPIKIDVRIIAATNQNLLELIRVGRFREDLYFRLNVININIPPLRERKEDIIALAETYIKEFNRKFYKNVKGLTNKAQDLLLSYQWPGNVRELRNIFERTILMVEGEWITEDLLFPYFNQIKRKDPEKNGLMPIEEMECRMIKKALEEYGSSVKGKQKAAKALKISLATLYNKIKKYNIEA</sequence>
<dbReference type="OrthoDB" id="9803970at2"/>
<keyword evidence="6" id="KW-0175">Coiled coil</keyword>
<keyword evidence="5" id="KW-0804">Transcription</keyword>
<dbReference type="InterPro" id="IPR027417">
    <property type="entry name" value="P-loop_NTPase"/>
</dbReference>
<dbReference type="Gene3D" id="3.40.50.720">
    <property type="entry name" value="NAD(P)-binding Rossmann-like Domain"/>
    <property type="match status" value="1"/>
</dbReference>
<evidence type="ECO:0000256" key="3">
    <source>
        <dbReference type="ARBA" id="ARBA00023015"/>
    </source>
</evidence>
<feature type="domain" description="PAS" evidence="8">
    <location>
        <begin position="117"/>
        <end position="161"/>
    </location>
</feature>
<name>A0A0U9HDM3_9FIRM</name>
<dbReference type="InterPro" id="IPR002197">
    <property type="entry name" value="HTH_Fis"/>
</dbReference>
<dbReference type="Proteomes" id="UP000062160">
    <property type="component" value="Unassembled WGS sequence"/>
</dbReference>
<reference evidence="9" key="1">
    <citation type="journal article" date="2016" name="Genome Announc.">
        <title>Draft Genome Sequence of the Syntrophic Lactate-Degrading Bacterium Tepidanaerobacter syntrophicus JLT.</title>
        <authorList>
            <person name="Matsuura N."/>
            <person name="Ohashi A."/>
            <person name="Tourlousse D.M."/>
            <person name="Sekiguchi Y."/>
        </authorList>
    </citation>
    <scope>NUCLEOTIDE SEQUENCE [LARGE SCALE GENOMIC DNA]</scope>
    <source>
        <strain evidence="9">JL</strain>
    </source>
</reference>
<feature type="domain" description="Sigma-54 factor interaction" evidence="7">
    <location>
        <begin position="257"/>
        <end position="486"/>
    </location>
</feature>
<dbReference type="InterPro" id="IPR003593">
    <property type="entry name" value="AAA+_ATPase"/>
</dbReference>
<dbReference type="GO" id="GO:0006355">
    <property type="term" value="P:regulation of DNA-templated transcription"/>
    <property type="evidence" value="ECO:0007669"/>
    <property type="project" value="InterPro"/>
</dbReference>
<gene>
    <name evidence="9" type="ORF">TSYNT_6227</name>
</gene>
<dbReference type="GO" id="GO:0005524">
    <property type="term" value="F:ATP binding"/>
    <property type="evidence" value="ECO:0007669"/>
    <property type="project" value="UniProtKB-KW"/>
</dbReference>
<dbReference type="InterPro" id="IPR025944">
    <property type="entry name" value="Sigma_54_int_dom_CS"/>
</dbReference>
<evidence type="ECO:0000256" key="6">
    <source>
        <dbReference type="SAM" id="Coils"/>
    </source>
</evidence>
<dbReference type="PANTHER" id="PTHR32071:SF121">
    <property type="entry name" value="SIGMA L-DEPENDENT TRANSCRIPTIONAL REGULATOR YQIR-RELATED"/>
    <property type="match status" value="1"/>
</dbReference>
<evidence type="ECO:0000256" key="2">
    <source>
        <dbReference type="ARBA" id="ARBA00022840"/>
    </source>
</evidence>
<keyword evidence="2" id="KW-0067">ATP-binding</keyword>
<keyword evidence="3" id="KW-0805">Transcription regulation</keyword>
<dbReference type="Gene3D" id="1.10.8.60">
    <property type="match status" value="1"/>
</dbReference>
<keyword evidence="1" id="KW-0547">Nucleotide-binding</keyword>
<dbReference type="PROSITE" id="PS50045">
    <property type="entry name" value="SIGMA54_INTERACT_4"/>
    <property type="match status" value="1"/>
</dbReference>